<feature type="domain" description="CxxC-x17-CxxC" evidence="1">
    <location>
        <begin position="14"/>
        <end position="50"/>
    </location>
</feature>
<gene>
    <name evidence="2" type="ORF">IPJ89_04150</name>
</gene>
<dbReference type="EMBL" id="CP064981">
    <property type="protein sequence ID" value="QQR92320.1"/>
    <property type="molecule type" value="Genomic_DNA"/>
</dbReference>
<organism evidence="2">
    <name type="scientific">Candidatus Iainarchaeum sp</name>
    <dbReference type="NCBI Taxonomy" id="3101447"/>
    <lineage>
        <taxon>Archaea</taxon>
        <taxon>Candidatus Iainarchaeota</taxon>
        <taxon>Candidatus Iainarchaeia</taxon>
        <taxon>Candidatus Iainarchaeales</taxon>
        <taxon>Candidatus Iainarchaeaceae</taxon>
        <taxon>Candidatus Iainarchaeum</taxon>
    </lineage>
</organism>
<dbReference type="NCBIfam" id="TIGR04272">
    <property type="entry name" value="cxxc_cxxc_Mbark"/>
    <property type="match status" value="1"/>
</dbReference>
<accession>A0A7T9DJ64</accession>
<reference evidence="2" key="1">
    <citation type="submission" date="2020-11" db="EMBL/GenBank/DDBJ databases">
        <title>Connecting structure to function with the recovery of over 1000 high-quality activated sludge metagenome-assembled genomes encoding full-length rRNA genes using long-read sequencing.</title>
        <authorList>
            <person name="Singleton C.M."/>
            <person name="Petriglieri F."/>
            <person name="Kristensen J.M."/>
            <person name="Kirkegaard R.H."/>
            <person name="Michaelsen T.Y."/>
            <person name="Andersen M.H."/>
            <person name="Karst S.M."/>
            <person name="Dueholm M.S."/>
            <person name="Nielsen P.H."/>
            <person name="Albertsen M."/>
        </authorList>
    </citation>
    <scope>NUCLEOTIDE SEQUENCE</scope>
    <source>
        <strain evidence="2">Fred_18-Q3-R57-64_BAT3C.431</strain>
    </source>
</reference>
<protein>
    <recommendedName>
        <fullName evidence="1">CxxC-x17-CxxC domain-containing protein</fullName>
    </recommendedName>
</protein>
<name>A0A7T9DJ64_9ARCH</name>
<evidence type="ECO:0000259" key="1">
    <source>
        <dbReference type="Pfam" id="PF23477"/>
    </source>
</evidence>
<dbReference type="InterPro" id="IPR026363">
    <property type="entry name" value="CxxC-x17-CxxC_dom"/>
</dbReference>
<sequence length="55" mass="6283">MAFQPRGDFQQGPRQMYDATCSKCGKATQVPFQPKAGRPVFCRDCYMQQKQTTGY</sequence>
<dbReference type="AlphaFoldDB" id="A0A7T9DJ64"/>
<dbReference type="Proteomes" id="UP000596004">
    <property type="component" value="Chromosome"/>
</dbReference>
<evidence type="ECO:0000313" key="2">
    <source>
        <dbReference type="EMBL" id="QQR92320.1"/>
    </source>
</evidence>
<proteinExistence type="predicted"/>
<dbReference type="Pfam" id="PF23477">
    <property type="entry name" value="zf_Tbcl_2"/>
    <property type="match status" value="1"/>
</dbReference>